<evidence type="ECO:0000256" key="5">
    <source>
        <dbReference type="ARBA" id="ARBA00022989"/>
    </source>
</evidence>
<keyword evidence="3" id="KW-1003">Cell membrane</keyword>
<feature type="transmembrane region" description="Helical" evidence="7">
    <location>
        <begin position="69"/>
        <end position="89"/>
    </location>
</feature>
<evidence type="ECO:0000256" key="2">
    <source>
        <dbReference type="ARBA" id="ARBA00005262"/>
    </source>
</evidence>
<protein>
    <submittedName>
        <fullName evidence="8">Chromate transporter</fullName>
    </submittedName>
</protein>
<feature type="transmembrane region" description="Helical" evidence="7">
    <location>
        <begin position="6"/>
        <end position="26"/>
    </location>
</feature>
<organism evidence="8 9">
    <name type="scientific">Vagococcus allomyrinae</name>
    <dbReference type="NCBI Taxonomy" id="2794353"/>
    <lineage>
        <taxon>Bacteria</taxon>
        <taxon>Bacillati</taxon>
        <taxon>Bacillota</taxon>
        <taxon>Bacilli</taxon>
        <taxon>Lactobacillales</taxon>
        <taxon>Enterococcaceae</taxon>
        <taxon>Vagococcus</taxon>
    </lineage>
</organism>
<sequence>MSLFWIFLKIGFLGFGGGYGMLSLILEESIRLGLTVSQFADLNALDMLIPGPIAINSATYIGWIKGGILGSLVTTLAVSLPSFVFVGLFSRFERFFTDNLFLSNSLVLIKAAAVGLIIAVALTLGKSSLWGAGTFSWLSLGVIIGSCFGYYKLKLNPIVLTLVAGIVGYLSYFIP</sequence>
<dbReference type="PANTHER" id="PTHR43663:SF1">
    <property type="entry name" value="CHROMATE TRANSPORTER"/>
    <property type="match status" value="1"/>
</dbReference>
<keyword evidence="9" id="KW-1185">Reference proteome</keyword>
<evidence type="ECO:0000256" key="3">
    <source>
        <dbReference type="ARBA" id="ARBA00022475"/>
    </source>
</evidence>
<dbReference type="RefSeq" id="WP_209530999.1">
    <property type="nucleotide sequence ID" value="NZ_JAEEGA010000014.1"/>
</dbReference>
<comment type="caution">
    <text evidence="8">The sequence shown here is derived from an EMBL/GenBank/DDBJ whole genome shotgun (WGS) entry which is preliminary data.</text>
</comment>
<evidence type="ECO:0000256" key="4">
    <source>
        <dbReference type="ARBA" id="ARBA00022692"/>
    </source>
</evidence>
<evidence type="ECO:0000313" key="8">
    <source>
        <dbReference type="EMBL" id="MBP1043194.1"/>
    </source>
</evidence>
<dbReference type="InterPro" id="IPR003370">
    <property type="entry name" value="Chromate_transpt"/>
</dbReference>
<dbReference type="AlphaFoldDB" id="A0A940PE21"/>
<dbReference type="Proteomes" id="UP000674938">
    <property type="component" value="Unassembled WGS sequence"/>
</dbReference>
<feature type="transmembrane region" description="Helical" evidence="7">
    <location>
        <begin position="101"/>
        <end position="124"/>
    </location>
</feature>
<proteinExistence type="inferred from homology"/>
<comment type="similarity">
    <text evidence="2">Belongs to the chromate ion transporter (CHR) (TC 2.A.51) family.</text>
</comment>
<name>A0A940PE21_9ENTE</name>
<dbReference type="InterPro" id="IPR052518">
    <property type="entry name" value="CHR_Transporter"/>
</dbReference>
<reference evidence="8" key="1">
    <citation type="submission" date="2020-12" db="EMBL/GenBank/DDBJ databases">
        <title>Vagococcus allomyrinae sp. nov. and Enterococcus lavae sp. nov., isolated from the larvae of Allomyrina dichotoma.</title>
        <authorList>
            <person name="Lee S.D."/>
        </authorList>
    </citation>
    <scope>NUCLEOTIDE SEQUENCE</scope>
    <source>
        <strain evidence="8">BWB3-3</strain>
    </source>
</reference>
<keyword evidence="6 7" id="KW-0472">Membrane</keyword>
<keyword evidence="5 7" id="KW-1133">Transmembrane helix</keyword>
<dbReference type="Pfam" id="PF02417">
    <property type="entry name" value="Chromate_transp"/>
    <property type="match status" value="1"/>
</dbReference>
<evidence type="ECO:0000256" key="1">
    <source>
        <dbReference type="ARBA" id="ARBA00004651"/>
    </source>
</evidence>
<evidence type="ECO:0000256" key="6">
    <source>
        <dbReference type="ARBA" id="ARBA00023136"/>
    </source>
</evidence>
<evidence type="ECO:0000256" key="7">
    <source>
        <dbReference type="SAM" id="Phobius"/>
    </source>
</evidence>
<accession>A0A940PE21</accession>
<dbReference type="PANTHER" id="PTHR43663">
    <property type="entry name" value="CHROMATE TRANSPORT PROTEIN-RELATED"/>
    <property type="match status" value="1"/>
</dbReference>
<dbReference type="GO" id="GO:0005886">
    <property type="term" value="C:plasma membrane"/>
    <property type="evidence" value="ECO:0007669"/>
    <property type="project" value="UniProtKB-SubCell"/>
</dbReference>
<keyword evidence="4 7" id="KW-0812">Transmembrane</keyword>
<dbReference type="EMBL" id="JAEEGA010000014">
    <property type="protein sequence ID" value="MBP1043194.1"/>
    <property type="molecule type" value="Genomic_DNA"/>
</dbReference>
<feature type="transmembrane region" description="Helical" evidence="7">
    <location>
        <begin position="130"/>
        <end position="151"/>
    </location>
</feature>
<feature type="transmembrane region" description="Helical" evidence="7">
    <location>
        <begin position="158"/>
        <end position="174"/>
    </location>
</feature>
<dbReference type="GO" id="GO:0015109">
    <property type="term" value="F:chromate transmembrane transporter activity"/>
    <property type="evidence" value="ECO:0007669"/>
    <property type="project" value="InterPro"/>
</dbReference>
<evidence type="ECO:0000313" key="9">
    <source>
        <dbReference type="Proteomes" id="UP000674938"/>
    </source>
</evidence>
<feature type="transmembrane region" description="Helical" evidence="7">
    <location>
        <begin position="47"/>
        <end position="63"/>
    </location>
</feature>
<comment type="subcellular location">
    <subcellularLocation>
        <location evidence="1">Cell membrane</location>
        <topology evidence="1">Multi-pass membrane protein</topology>
    </subcellularLocation>
</comment>
<gene>
    <name evidence="8" type="ORF">I6N95_19425</name>
</gene>